<keyword evidence="2" id="KW-0472">Membrane</keyword>
<feature type="region of interest" description="Disordered" evidence="1">
    <location>
        <begin position="167"/>
        <end position="200"/>
    </location>
</feature>
<keyword evidence="3" id="KW-0732">Signal</keyword>
<organism evidence="4 5">
    <name type="scientific">Nematocida displodere</name>
    <dbReference type="NCBI Taxonomy" id="1805483"/>
    <lineage>
        <taxon>Eukaryota</taxon>
        <taxon>Fungi</taxon>
        <taxon>Fungi incertae sedis</taxon>
        <taxon>Microsporidia</taxon>
        <taxon>Nematocida</taxon>
    </lineage>
</organism>
<feature type="compositionally biased region" description="Basic and acidic residues" evidence="1">
    <location>
        <begin position="167"/>
        <end position="181"/>
    </location>
</feature>
<evidence type="ECO:0000313" key="5">
    <source>
        <dbReference type="Proteomes" id="UP000185944"/>
    </source>
</evidence>
<comment type="caution">
    <text evidence="4">The sequence shown here is derived from an EMBL/GenBank/DDBJ whole genome shotgun (WGS) entry which is preliminary data.</text>
</comment>
<dbReference type="GeneID" id="93646468"/>
<dbReference type="OrthoDB" id="2192839at2759"/>
<gene>
    <name evidence="4" type="ORF">NEDG_00118</name>
</gene>
<evidence type="ECO:0000256" key="3">
    <source>
        <dbReference type="SAM" id="SignalP"/>
    </source>
</evidence>
<keyword evidence="2" id="KW-0812">Transmembrane</keyword>
<dbReference type="VEuPathDB" id="MicrosporidiaDB:NEDG_00118"/>
<dbReference type="EMBL" id="LTDL01000014">
    <property type="protein sequence ID" value="OAG31643.1"/>
    <property type="molecule type" value="Genomic_DNA"/>
</dbReference>
<feature type="compositionally biased region" description="Basic residues" evidence="1">
    <location>
        <begin position="187"/>
        <end position="200"/>
    </location>
</feature>
<keyword evidence="5" id="KW-1185">Reference proteome</keyword>
<dbReference type="Proteomes" id="UP000185944">
    <property type="component" value="Unassembled WGS sequence"/>
</dbReference>
<protein>
    <submittedName>
        <fullName evidence="4">Uncharacterized protein</fullName>
    </submittedName>
</protein>
<evidence type="ECO:0000256" key="1">
    <source>
        <dbReference type="SAM" id="MobiDB-lite"/>
    </source>
</evidence>
<dbReference type="AlphaFoldDB" id="A0A177EI40"/>
<name>A0A177EI40_9MICR</name>
<reference evidence="4 5" key="1">
    <citation type="submission" date="2016-02" db="EMBL/GenBank/DDBJ databases">
        <title>Discovery of a natural microsporidian pathogen with a broad tissue tropism in Caenorhabditis elegans.</title>
        <authorList>
            <person name="Luallen R.J."/>
            <person name="Reinke A.W."/>
            <person name="Tong L."/>
            <person name="Botts M.R."/>
            <person name="Felix M.-A."/>
            <person name="Troemel E.R."/>
        </authorList>
    </citation>
    <scope>NUCLEOTIDE SEQUENCE [LARGE SCALE GENOMIC DNA]</scope>
    <source>
        <strain evidence="4 5">JUm2807</strain>
    </source>
</reference>
<sequence length="249" mass="28179">MKTLGVLALVLAAVHCYIDADAQEVHGGTPVPFKTLLFLRRLTPSFARAPMDRPLPYGARKRIESEEKFSPFHSVLVVRKRRRPEDVFESMVHQMDGTDSFIKDFLSAHLQHLSSLEQAPKPRQFNTEKIYNDLYRKSRYPPKKMSRLPESTQAFGDEIDAIIAHAAKEAAPESQEPEEKSTSIGKQVRRTRKTVGKHLSKAKKRMVKGFRLNGLTIALLVTIAVISGFVGYSIRGRSTNEHYIPLPKQ</sequence>
<feature type="chain" id="PRO_5008060426" evidence="3">
    <location>
        <begin position="23"/>
        <end position="249"/>
    </location>
</feature>
<evidence type="ECO:0000313" key="4">
    <source>
        <dbReference type="EMBL" id="OAG31643.1"/>
    </source>
</evidence>
<dbReference type="RefSeq" id="XP_067545244.1">
    <property type="nucleotide sequence ID" value="XM_067687536.1"/>
</dbReference>
<feature type="transmembrane region" description="Helical" evidence="2">
    <location>
        <begin position="212"/>
        <end position="234"/>
    </location>
</feature>
<feature type="signal peptide" evidence="3">
    <location>
        <begin position="1"/>
        <end position="22"/>
    </location>
</feature>
<proteinExistence type="predicted"/>
<evidence type="ECO:0000256" key="2">
    <source>
        <dbReference type="SAM" id="Phobius"/>
    </source>
</evidence>
<keyword evidence="2" id="KW-1133">Transmembrane helix</keyword>
<accession>A0A177EI40</accession>